<dbReference type="OMA" id="VFGVERM"/>
<feature type="transmembrane region" description="Helical" evidence="14">
    <location>
        <begin position="426"/>
        <end position="445"/>
    </location>
</feature>
<dbReference type="GO" id="GO:0015293">
    <property type="term" value="F:symporter activity"/>
    <property type="evidence" value="ECO:0007669"/>
    <property type="project" value="TreeGrafter"/>
</dbReference>
<dbReference type="CDD" id="cd11492">
    <property type="entry name" value="SLC5sbd_NIS-SMVT"/>
    <property type="match status" value="1"/>
</dbReference>
<keyword evidence="10" id="KW-0325">Glycoprotein</keyword>
<dbReference type="InterPro" id="IPR001734">
    <property type="entry name" value="Na/solute_symporter"/>
</dbReference>
<dbReference type="GO" id="GO:0015075">
    <property type="term" value="F:monoatomic ion transmembrane transporter activity"/>
    <property type="evidence" value="ECO:0007669"/>
    <property type="project" value="UniProtKB-ARBA"/>
</dbReference>
<evidence type="ECO:0000256" key="5">
    <source>
        <dbReference type="ARBA" id="ARBA00022692"/>
    </source>
</evidence>
<dbReference type="InterPro" id="IPR018212">
    <property type="entry name" value="Na/solute_symporter_CS"/>
</dbReference>
<keyword evidence="7" id="KW-0915">Sodium</keyword>
<dbReference type="InterPro" id="IPR038377">
    <property type="entry name" value="Na/Glc_symporter_sf"/>
</dbReference>
<keyword evidence="4" id="KW-1003">Cell membrane</keyword>
<gene>
    <name evidence="15" type="ORF">Fcan01_03400</name>
</gene>
<evidence type="ECO:0000256" key="14">
    <source>
        <dbReference type="SAM" id="Phobius"/>
    </source>
</evidence>
<evidence type="ECO:0000313" key="15">
    <source>
        <dbReference type="EMBL" id="OXA65134.1"/>
    </source>
</evidence>
<keyword evidence="16" id="KW-1185">Reference proteome</keyword>
<dbReference type="Proteomes" id="UP000198287">
    <property type="component" value="Unassembled WGS sequence"/>
</dbReference>
<dbReference type="PANTHER" id="PTHR42985">
    <property type="entry name" value="SODIUM-COUPLED MONOCARBOXYLATE TRANSPORTER"/>
    <property type="match status" value="1"/>
</dbReference>
<dbReference type="PROSITE" id="PS50283">
    <property type="entry name" value="NA_SOLUT_SYMP_3"/>
    <property type="match status" value="1"/>
</dbReference>
<feature type="transmembrane region" description="Helical" evidence="14">
    <location>
        <begin position="23"/>
        <end position="42"/>
    </location>
</feature>
<evidence type="ECO:0000256" key="12">
    <source>
        <dbReference type="ARBA" id="ARBA00036099"/>
    </source>
</evidence>
<evidence type="ECO:0000256" key="13">
    <source>
        <dbReference type="RuleBase" id="RU362091"/>
    </source>
</evidence>
<keyword evidence="6 14" id="KW-1133">Transmembrane helix</keyword>
<evidence type="ECO:0000256" key="6">
    <source>
        <dbReference type="ARBA" id="ARBA00022989"/>
    </source>
</evidence>
<comment type="subcellular location">
    <subcellularLocation>
        <location evidence="1">Cell membrane</location>
        <topology evidence="1">Multi-pass membrane protein</topology>
    </subcellularLocation>
</comment>
<dbReference type="GO" id="GO:0098660">
    <property type="term" value="P:inorganic ion transmembrane transport"/>
    <property type="evidence" value="ECO:0007669"/>
    <property type="project" value="UniProtKB-ARBA"/>
</dbReference>
<dbReference type="NCBIfam" id="TIGR00813">
    <property type="entry name" value="sss"/>
    <property type="match status" value="1"/>
</dbReference>
<feature type="transmembrane region" description="Helical" evidence="14">
    <location>
        <begin position="202"/>
        <end position="226"/>
    </location>
</feature>
<keyword evidence="5 14" id="KW-0812">Transmembrane</keyword>
<accession>A0A226F6Q6</accession>
<sequence length="646" mass="71228">MSLPEGVEILTDGFTDSLAWEEYLVFGAVLIASLGIGVFYGCFGNKNKTNEEFLMAGRSMGILPVTLSLVCSFVSAVTLLGNPVEVYYYGQQYTIIALAFIPMTAALAYLYVPVYFDLQLTSAYEYMQWRYSRGVRTMCSIFAIIHLMFYMPITVLGPALAIDQVAGFDYRISAASIFIVCIAYSSLGGLKAVLWTDALQAVVMMGALFSLAICGVIEVGGFGVAWERSADTERTKFFNMDPDPRTRHTFWTASIGGTLLWLPLFAATQAQIQRYNSVPTLRQSRQCLVFNMVGMILVIFLCSFLGMLVYAQYVDCDPVKAEIVTSADQLLPLFVMDALRDYPVLPGLLIAGITCGSLSTVSSALNSLTALLTEDFLKQYRPDWDEIKLGYASKAFSTATGILAFGLVFIVKIVNETIQISPFSTLIHGALLGPILGAFSLGMFLPWTNTIGILLGMACSIALSGFVGLGNIFAGREDLLPNMRLDLTLRGCPCTNGTKVDVCTGFYDPSEWWKLDLADNSNWKDNDYSFWVKVWSTSYIWLPGIGGLATLLFGTIFSFIVIAATKSTTKVHAKLLSKPFIRLWNRILGEERMNEWIDYDEKVLFGKEKTQNATVDTDGGAEWAKDLEMTSIPKAKFTPDSPYAHG</sequence>
<keyword evidence="11" id="KW-0739">Sodium transport</keyword>
<dbReference type="Gene3D" id="1.20.1730.10">
    <property type="entry name" value="Sodium/glucose cotransporter"/>
    <property type="match status" value="1"/>
</dbReference>
<dbReference type="EMBL" id="LNIX01000001">
    <property type="protein sequence ID" value="OXA65134.1"/>
    <property type="molecule type" value="Genomic_DNA"/>
</dbReference>
<evidence type="ECO:0000256" key="7">
    <source>
        <dbReference type="ARBA" id="ARBA00023053"/>
    </source>
</evidence>
<comment type="catalytic activity">
    <reaction evidence="12">
        <text>iodide(out) + 2 Na(+)(out) = iodide(in) + 2 Na(+)(in)</text>
        <dbReference type="Rhea" id="RHEA:71207"/>
        <dbReference type="ChEBI" id="CHEBI:16382"/>
        <dbReference type="ChEBI" id="CHEBI:29101"/>
    </reaction>
</comment>
<comment type="similarity">
    <text evidence="2 13">Belongs to the sodium:solute symporter (SSF) (TC 2.A.21) family.</text>
</comment>
<evidence type="ECO:0000256" key="4">
    <source>
        <dbReference type="ARBA" id="ARBA00022475"/>
    </source>
</evidence>
<feature type="transmembrane region" description="Helical" evidence="14">
    <location>
        <begin position="288"/>
        <end position="311"/>
    </location>
</feature>
<feature type="transmembrane region" description="Helical" evidence="14">
    <location>
        <begin position="394"/>
        <end position="414"/>
    </location>
</feature>
<dbReference type="Pfam" id="PF00474">
    <property type="entry name" value="SSF"/>
    <property type="match status" value="1"/>
</dbReference>
<feature type="transmembrane region" description="Helical" evidence="14">
    <location>
        <begin position="137"/>
        <end position="160"/>
    </location>
</feature>
<protein>
    <submittedName>
        <fullName evidence="15">Sodium-coupled monocarboxylate transporter 1</fullName>
    </submittedName>
</protein>
<name>A0A226F6Q6_FOLCA</name>
<dbReference type="PANTHER" id="PTHR42985:SF39">
    <property type="entry name" value="GH10366P"/>
    <property type="match status" value="1"/>
</dbReference>
<keyword evidence="9 14" id="KW-0472">Membrane</keyword>
<feature type="transmembrane region" description="Helical" evidence="14">
    <location>
        <begin position="172"/>
        <end position="190"/>
    </location>
</feature>
<evidence type="ECO:0000256" key="11">
    <source>
        <dbReference type="ARBA" id="ARBA00023201"/>
    </source>
</evidence>
<keyword evidence="3" id="KW-0813">Transport</keyword>
<keyword evidence="8" id="KW-0406">Ion transport</keyword>
<feature type="transmembrane region" description="Helical" evidence="14">
    <location>
        <begin position="62"/>
        <end position="81"/>
    </location>
</feature>
<feature type="transmembrane region" description="Helical" evidence="14">
    <location>
        <begin position="452"/>
        <end position="474"/>
    </location>
</feature>
<evidence type="ECO:0000256" key="9">
    <source>
        <dbReference type="ARBA" id="ARBA00023136"/>
    </source>
</evidence>
<dbReference type="OrthoDB" id="6132759at2759"/>
<dbReference type="PROSITE" id="PS00456">
    <property type="entry name" value="NA_SOLUT_SYMP_1"/>
    <property type="match status" value="1"/>
</dbReference>
<dbReference type="AlphaFoldDB" id="A0A226F6Q6"/>
<comment type="caution">
    <text evidence="15">The sequence shown here is derived from an EMBL/GenBank/DDBJ whole genome shotgun (WGS) entry which is preliminary data.</text>
</comment>
<evidence type="ECO:0000256" key="1">
    <source>
        <dbReference type="ARBA" id="ARBA00004651"/>
    </source>
</evidence>
<feature type="transmembrane region" description="Helical" evidence="14">
    <location>
        <begin position="248"/>
        <end position="267"/>
    </location>
</feature>
<dbReference type="GO" id="GO:0006814">
    <property type="term" value="P:sodium ion transport"/>
    <property type="evidence" value="ECO:0007669"/>
    <property type="project" value="UniProtKB-KW"/>
</dbReference>
<evidence type="ECO:0000256" key="10">
    <source>
        <dbReference type="ARBA" id="ARBA00023180"/>
    </source>
</evidence>
<feature type="transmembrane region" description="Helical" evidence="14">
    <location>
        <begin position="93"/>
        <end position="116"/>
    </location>
</feature>
<organism evidence="15 16">
    <name type="scientific">Folsomia candida</name>
    <name type="common">Springtail</name>
    <dbReference type="NCBI Taxonomy" id="158441"/>
    <lineage>
        <taxon>Eukaryota</taxon>
        <taxon>Metazoa</taxon>
        <taxon>Ecdysozoa</taxon>
        <taxon>Arthropoda</taxon>
        <taxon>Hexapoda</taxon>
        <taxon>Collembola</taxon>
        <taxon>Entomobryomorpha</taxon>
        <taxon>Isotomoidea</taxon>
        <taxon>Isotomidae</taxon>
        <taxon>Proisotominae</taxon>
        <taxon>Folsomia</taxon>
    </lineage>
</organism>
<dbReference type="GO" id="GO:0005886">
    <property type="term" value="C:plasma membrane"/>
    <property type="evidence" value="ECO:0007669"/>
    <property type="project" value="UniProtKB-SubCell"/>
</dbReference>
<evidence type="ECO:0000256" key="2">
    <source>
        <dbReference type="ARBA" id="ARBA00006434"/>
    </source>
</evidence>
<feature type="transmembrane region" description="Helical" evidence="14">
    <location>
        <begin position="539"/>
        <end position="564"/>
    </location>
</feature>
<evidence type="ECO:0000313" key="16">
    <source>
        <dbReference type="Proteomes" id="UP000198287"/>
    </source>
</evidence>
<feature type="transmembrane region" description="Helical" evidence="14">
    <location>
        <begin position="348"/>
        <end position="373"/>
    </location>
</feature>
<reference evidence="15 16" key="1">
    <citation type="submission" date="2015-12" db="EMBL/GenBank/DDBJ databases">
        <title>The genome of Folsomia candida.</title>
        <authorList>
            <person name="Faddeeva A."/>
            <person name="Derks M.F."/>
            <person name="Anvar Y."/>
            <person name="Smit S."/>
            <person name="Van Straalen N."/>
            <person name="Roelofs D."/>
        </authorList>
    </citation>
    <scope>NUCLEOTIDE SEQUENCE [LARGE SCALE GENOMIC DNA]</scope>
    <source>
        <strain evidence="15 16">VU population</strain>
        <tissue evidence="15">Whole body</tissue>
    </source>
</reference>
<proteinExistence type="inferred from homology"/>
<evidence type="ECO:0000256" key="3">
    <source>
        <dbReference type="ARBA" id="ARBA00022448"/>
    </source>
</evidence>
<evidence type="ECO:0000256" key="8">
    <source>
        <dbReference type="ARBA" id="ARBA00023065"/>
    </source>
</evidence>
<dbReference type="InterPro" id="IPR051163">
    <property type="entry name" value="Sodium:Solute_Symporter_SSF"/>
</dbReference>